<evidence type="ECO:0000313" key="3">
    <source>
        <dbReference type="EMBL" id="AEA23635.1"/>
    </source>
</evidence>
<dbReference type="Pfam" id="PF08530">
    <property type="entry name" value="PepX_C"/>
    <property type="match status" value="1"/>
</dbReference>
<name>F4CP76_PSEUX</name>
<dbReference type="InterPro" id="IPR050585">
    <property type="entry name" value="Xaa-Pro_dipeptidyl-ppase/CocE"/>
</dbReference>
<dbReference type="Gene3D" id="2.60.120.260">
    <property type="entry name" value="Galactose-binding domain-like"/>
    <property type="match status" value="1"/>
</dbReference>
<dbReference type="STRING" id="675635.Psed_1395"/>
<organism evidence="3 4">
    <name type="scientific">Pseudonocardia dioxanivorans (strain ATCC 55486 / DSM 44775 / JCM 13855 / CB1190)</name>
    <dbReference type="NCBI Taxonomy" id="675635"/>
    <lineage>
        <taxon>Bacteria</taxon>
        <taxon>Bacillati</taxon>
        <taxon>Actinomycetota</taxon>
        <taxon>Actinomycetes</taxon>
        <taxon>Pseudonocardiales</taxon>
        <taxon>Pseudonocardiaceae</taxon>
        <taxon>Pseudonocardia</taxon>
    </lineage>
</organism>
<feature type="domain" description="Xaa-Pro dipeptidyl-peptidase C-terminal" evidence="2">
    <location>
        <begin position="331"/>
        <end position="574"/>
    </location>
</feature>
<dbReference type="InterPro" id="IPR005674">
    <property type="entry name" value="CocE/Ser_esterase"/>
</dbReference>
<dbReference type="SUPFAM" id="SSF53474">
    <property type="entry name" value="alpha/beta-Hydrolases"/>
    <property type="match status" value="1"/>
</dbReference>
<evidence type="ECO:0000256" key="1">
    <source>
        <dbReference type="ARBA" id="ARBA00022801"/>
    </source>
</evidence>
<dbReference type="EMBL" id="CP002593">
    <property type="protein sequence ID" value="AEA23635.1"/>
    <property type="molecule type" value="Genomic_DNA"/>
</dbReference>
<dbReference type="InterPro" id="IPR000383">
    <property type="entry name" value="Xaa-Pro-like_dom"/>
</dbReference>
<dbReference type="SMART" id="SM00939">
    <property type="entry name" value="PepX_C"/>
    <property type="match status" value="1"/>
</dbReference>
<dbReference type="PANTHER" id="PTHR43056:SF10">
    <property type="entry name" value="COCE_NOND FAMILY, PUTATIVE (AFU_ORTHOLOGUE AFUA_7G00600)-RELATED"/>
    <property type="match status" value="1"/>
</dbReference>
<dbReference type="RefSeq" id="WP_013673570.1">
    <property type="nucleotide sequence ID" value="NC_015312.1"/>
</dbReference>
<dbReference type="Proteomes" id="UP000007809">
    <property type="component" value="Chromosome"/>
</dbReference>
<keyword evidence="4" id="KW-1185">Reference proteome</keyword>
<dbReference type="eggNOG" id="COG2936">
    <property type="taxonomic scope" value="Bacteria"/>
</dbReference>
<dbReference type="InterPro" id="IPR013736">
    <property type="entry name" value="Xaa-Pro_dipept_C"/>
</dbReference>
<dbReference type="Gene3D" id="3.40.50.1820">
    <property type="entry name" value="alpha/beta hydrolase"/>
    <property type="match status" value="1"/>
</dbReference>
<dbReference type="NCBIfam" id="TIGR00976">
    <property type="entry name" value="CocE_NonD"/>
    <property type="match status" value="1"/>
</dbReference>
<dbReference type="InterPro" id="IPR008979">
    <property type="entry name" value="Galactose-bd-like_sf"/>
</dbReference>
<gene>
    <name evidence="3" type="ordered locus">Psed_1395</name>
</gene>
<dbReference type="InterPro" id="IPR029058">
    <property type="entry name" value="AB_hydrolase_fold"/>
</dbReference>
<sequence length="584" mass="64380">MGLESARGRYEVVRETDVPMTTRDGKVLIADVYRPQRPGPLPVLLRRTPYGKQLNDLAEPFNEAHYYASHGYLTVVQNTRGRFGSEGAWYPFAYEGRDGYDAVEWAATLPGSNGRVGTFGQSYGAVSQYLAAVERPPHLVTAVPLSAQAAAYENYWYHDGALELSWALSYFMNMADDVLTRRGDTERLAALEALKADPSIRFGPLTDDALRHLPLRDWIDRFGEGAPFLADVLHHRTDGPYWWAVDLRRRLHDIDIPMLHIGSWYDIANTDTPHYFTGISTTGLSAATRERQALFMGPWAHLLPYNQPTSGGTGDIDFGPEAALPLIEVQRRWFDHILADDRPGLPMARVTLFVMGENRWREVESWPPAGIVGTTLYLGGDGTATAGGTLGDTPPTADPTDTYVYDPADPVPTAGGRFVGGGVADQRVKQDRADVLVYTGEVLDTQLDVVGAVAVRLFAATDAPDTDFVAVLSDVHPDGFTQNLAEGLVRTRYRDSFDEPGPIEPGTVHELTIRLGNLAHAFLPGHAVRLHVTSSDFPRWDRNTNTGEPLDTAVELRKAVQAVHHDARHPSALLLPLSPRREDS</sequence>
<reference evidence="3 4" key="1">
    <citation type="journal article" date="2011" name="J. Bacteriol.">
        <title>Genome sequence of the 1,4-dioxane-degrading Pseudonocardia dioxanivorans strain CB1190.</title>
        <authorList>
            <person name="Sales C.M."/>
            <person name="Mahendra S."/>
            <person name="Grostern A."/>
            <person name="Parales R.E."/>
            <person name="Goodwin L.A."/>
            <person name="Woyke T."/>
            <person name="Nolan M."/>
            <person name="Lapidus A."/>
            <person name="Chertkov O."/>
            <person name="Ovchinnikova G."/>
            <person name="Sczyrba A."/>
            <person name="Alvarez-Cohen L."/>
        </authorList>
    </citation>
    <scope>NUCLEOTIDE SEQUENCE [LARGE SCALE GENOMIC DNA]</scope>
    <source>
        <strain evidence="4">ATCC 55486 / DSM 44775 / JCM 13855 / CB1190</strain>
    </source>
</reference>
<dbReference type="HOGENOM" id="CLU_015590_5_1_11"/>
<dbReference type="AlphaFoldDB" id="F4CP76"/>
<dbReference type="Pfam" id="PF02129">
    <property type="entry name" value="Peptidase_S15"/>
    <property type="match status" value="1"/>
</dbReference>
<dbReference type="GO" id="GO:0008239">
    <property type="term" value="F:dipeptidyl-peptidase activity"/>
    <property type="evidence" value="ECO:0007669"/>
    <property type="project" value="InterPro"/>
</dbReference>
<evidence type="ECO:0000313" key="4">
    <source>
        <dbReference type="Proteomes" id="UP000007809"/>
    </source>
</evidence>
<keyword evidence="1 3" id="KW-0378">Hydrolase</keyword>
<dbReference type="KEGG" id="pdx:Psed_1395"/>
<accession>F4CP76</accession>
<dbReference type="PANTHER" id="PTHR43056">
    <property type="entry name" value="PEPTIDASE S9 PROLYL OLIGOPEPTIDASE"/>
    <property type="match status" value="1"/>
</dbReference>
<dbReference type="Gene3D" id="1.10.3020.10">
    <property type="entry name" value="alpha-amino acid ester hydrolase ( Helical cap domain)"/>
    <property type="match status" value="1"/>
</dbReference>
<evidence type="ECO:0000259" key="2">
    <source>
        <dbReference type="SMART" id="SM00939"/>
    </source>
</evidence>
<protein>
    <submittedName>
        <fullName evidence="3">Hydrolase CocE/NonD family protein</fullName>
    </submittedName>
</protein>
<dbReference type="SUPFAM" id="SSF49785">
    <property type="entry name" value="Galactose-binding domain-like"/>
    <property type="match status" value="1"/>
</dbReference>
<proteinExistence type="predicted"/>